<evidence type="ECO:0000313" key="9">
    <source>
        <dbReference type="EMBL" id="NMQ04292.1"/>
    </source>
</evidence>
<dbReference type="SMART" id="SM00052">
    <property type="entry name" value="EAL"/>
    <property type="match status" value="1"/>
</dbReference>
<evidence type="ECO:0000256" key="1">
    <source>
        <dbReference type="ARBA" id="ARBA00022679"/>
    </source>
</evidence>
<feature type="domain" description="PAS" evidence="5">
    <location>
        <begin position="564"/>
        <end position="610"/>
    </location>
</feature>
<dbReference type="SUPFAM" id="SSF52172">
    <property type="entry name" value="CheY-like"/>
    <property type="match status" value="2"/>
</dbReference>
<dbReference type="InterPro" id="IPR001610">
    <property type="entry name" value="PAC"/>
</dbReference>
<feature type="domain" description="PAC" evidence="6">
    <location>
        <begin position="637"/>
        <end position="689"/>
    </location>
</feature>
<dbReference type="InterPro" id="IPR000700">
    <property type="entry name" value="PAS-assoc_C"/>
</dbReference>
<proteinExistence type="predicted"/>
<dbReference type="SMART" id="SM00267">
    <property type="entry name" value="GGDEF"/>
    <property type="match status" value="1"/>
</dbReference>
<dbReference type="Pfam" id="PF01590">
    <property type="entry name" value="GAF"/>
    <property type="match status" value="1"/>
</dbReference>
<dbReference type="Pfam" id="PF08447">
    <property type="entry name" value="PAS_3"/>
    <property type="match status" value="1"/>
</dbReference>
<dbReference type="PROSITE" id="PS50110">
    <property type="entry name" value="RESPONSE_REGULATORY"/>
    <property type="match status" value="2"/>
</dbReference>
<keyword evidence="3" id="KW-0597">Phosphoprotein</keyword>
<keyword evidence="1" id="KW-0808">Transferase</keyword>
<reference evidence="9" key="1">
    <citation type="submission" date="2019-03" db="EMBL/GenBank/DDBJ databases">
        <title>Metabolic reconstructions from genomes of highly enriched 'Candidatus Accumulibacter' and 'Candidatus Competibacter' bioreactor populations.</title>
        <authorList>
            <person name="Annavajhala M.K."/>
            <person name="Welles L."/>
            <person name="Abbas B."/>
            <person name="Sorokin D."/>
            <person name="Park H."/>
            <person name="Van Loosdrecht M."/>
            <person name="Chandran K."/>
        </authorList>
    </citation>
    <scope>NUCLEOTIDE SEQUENCE</scope>
    <source>
        <strain evidence="9">SBR_L</strain>
    </source>
</reference>
<dbReference type="InterPro" id="IPR043128">
    <property type="entry name" value="Rev_trsase/Diguanyl_cyclase"/>
</dbReference>
<organism evidence="9 10">
    <name type="scientific">Candidatus Accumulibacter contiguus</name>
    <dbReference type="NCBI Taxonomy" id="2954381"/>
    <lineage>
        <taxon>Bacteria</taxon>
        <taxon>Pseudomonadati</taxon>
        <taxon>Pseudomonadota</taxon>
        <taxon>Betaproteobacteria</taxon>
        <taxon>Candidatus Accumulibacter</taxon>
    </lineage>
</organism>
<evidence type="ECO:0000259" key="7">
    <source>
        <dbReference type="PROSITE" id="PS50883"/>
    </source>
</evidence>
<comment type="caution">
    <text evidence="9">The sequence shown here is derived from an EMBL/GenBank/DDBJ whole genome shotgun (WGS) entry which is preliminary data.</text>
</comment>
<dbReference type="InterPro" id="IPR035919">
    <property type="entry name" value="EAL_sf"/>
</dbReference>
<dbReference type="Gene3D" id="3.30.450.40">
    <property type="match status" value="1"/>
</dbReference>
<dbReference type="SMART" id="SM00086">
    <property type="entry name" value="PAC"/>
    <property type="match status" value="2"/>
</dbReference>
<dbReference type="CDD" id="cd01948">
    <property type="entry name" value="EAL"/>
    <property type="match status" value="1"/>
</dbReference>
<dbReference type="InterPro" id="IPR011006">
    <property type="entry name" value="CheY-like_superfamily"/>
</dbReference>
<feature type="domain" description="EAL" evidence="7">
    <location>
        <begin position="864"/>
        <end position="1118"/>
    </location>
</feature>
<evidence type="ECO:0000256" key="2">
    <source>
        <dbReference type="ARBA" id="ARBA00022777"/>
    </source>
</evidence>
<evidence type="ECO:0000259" key="8">
    <source>
        <dbReference type="PROSITE" id="PS50887"/>
    </source>
</evidence>
<keyword evidence="2" id="KW-0418">Kinase</keyword>
<feature type="domain" description="Response regulatory" evidence="4">
    <location>
        <begin position="2"/>
        <end position="119"/>
    </location>
</feature>
<evidence type="ECO:0000313" key="10">
    <source>
        <dbReference type="Proteomes" id="UP000886469"/>
    </source>
</evidence>
<dbReference type="CDD" id="cd00156">
    <property type="entry name" value="REC"/>
    <property type="match status" value="2"/>
</dbReference>
<dbReference type="InterPro" id="IPR035965">
    <property type="entry name" value="PAS-like_dom_sf"/>
</dbReference>
<dbReference type="NCBIfam" id="TIGR00254">
    <property type="entry name" value="GGDEF"/>
    <property type="match status" value="1"/>
</dbReference>
<dbReference type="SMART" id="SM00448">
    <property type="entry name" value="REC"/>
    <property type="match status" value="2"/>
</dbReference>
<dbReference type="Gene3D" id="3.30.450.20">
    <property type="entry name" value="PAS domain"/>
    <property type="match status" value="2"/>
</dbReference>
<dbReference type="PROSITE" id="PS50887">
    <property type="entry name" value="GGDEF"/>
    <property type="match status" value="1"/>
</dbReference>
<protein>
    <submittedName>
        <fullName evidence="9">EAL domain-containing protein</fullName>
    </submittedName>
</protein>
<dbReference type="InterPro" id="IPR013655">
    <property type="entry name" value="PAS_fold_3"/>
</dbReference>
<dbReference type="Gene3D" id="3.40.50.2300">
    <property type="match status" value="2"/>
</dbReference>
<dbReference type="InterPro" id="IPR052155">
    <property type="entry name" value="Biofilm_reg_signaling"/>
</dbReference>
<keyword evidence="10" id="KW-1185">Reference proteome</keyword>
<dbReference type="CDD" id="cd00130">
    <property type="entry name" value="PAS"/>
    <property type="match status" value="2"/>
</dbReference>
<gene>
    <name evidence="9" type="ORF">E4Q08_02950</name>
</gene>
<dbReference type="SUPFAM" id="SSF55781">
    <property type="entry name" value="GAF domain-like"/>
    <property type="match status" value="1"/>
</dbReference>
<feature type="modified residue" description="4-aspartylphosphate" evidence="3">
    <location>
        <position position="54"/>
    </location>
</feature>
<dbReference type="SUPFAM" id="SSF55785">
    <property type="entry name" value="PYP-like sensor domain (PAS domain)"/>
    <property type="match status" value="2"/>
</dbReference>
<dbReference type="Pfam" id="PF00072">
    <property type="entry name" value="Response_reg"/>
    <property type="match status" value="2"/>
</dbReference>
<dbReference type="CDD" id="cd01949">
    <property type="entry name" value="GGDEF"/>
    <property type="match status" value="1"/>
</dbReference>
<dbReference type="Pfam" id="PF13426">
    <property type="entry name" value="PAS_9"/>
    <property type="match status" value="1"/>
</dbReference>
<dbReference type="NCBIfam" id="TIGR00229">
    <property type="entry name" value="sensory_box"/>
    <property type="match status" value="2"/>
</dbReference>
<feature type="domain" description="GGDEF" evidence="8">
    <location>
        <begin position="721"/>
        <end position="855"/>
    </location>
</feature>
<sequence length="1130" mass="124635">MRVLYIEDCASDVDLVRRALARSAPEFEIEVAPTLSEGVARLTSGAPFDLLLADLSLPDGSGLEALSWVRERELPLAVVILTGSGDPQAAVRALKAGADDYLVKRDDYRKRLPRTLATALTRFRDGVRRRSHRLRVLYVEHARFDVDLLRRHLVQHAPHIQLSALGNAEEALSQLPCSAAEAAEWDVLLIDYRLPGMDGLELTNVLRAERGLSIPIVLVTGQGSEDVAASALHLGADDCLAKHAGYLHELVATIERVERQAALARESARLHDTSQRLSHLLETSPTILYSLRVEAGTQRLVWVSDNITRLLGYPPAEALAPQWWYSHLYPDDRLAALAGHALLSARDHHVHDYRFFNGAGEVIWLRDELRLLRDTQGRPQEVVGAWLDVSEQKLAEAVQLARNAVLDQILANRPLPDILHDIARRLEAIAAAMRVSILLLDARDGRLYNAAAPSLPAFFNAAVDGLEAAEGNGSCGTAACLGEPVIVADIDRHPYWAAYLELTRRAGVHACWSLPFKDETGRVLGTFGIYYAAPREPSSAELGLIEEFARITSLAVQKVRASNSLRQSAAVFENTRDGVLITDLTPRIVAVNRAFSEITGYAEAEVLDRNPSLMKSGHHERAFYQSLWASLRQTGHWQGELWNRRKNGEIYPQWLTISSVRDAQGEAANYVGVFTDISQIKKSQDRLEHLAHYDPLTDLPNRLLAQSRLQHAIERAARHGYRVAALYIDLDRFKTVNDSLGHPVGDELLAALAQRLCMRLRDEDTLARLGGDEFLLVLEQVLLPEHAAGVAQSVIELLAEPFKLSVGQEVFVGSSIGISLFPDDATSVTELIQHADTALYQAKESGRSAYSFYTPALTLVANQRLAMEVRLRRALNQGQFELHFQPQIDLASSALIGCEALVRWRDPEQGLVSPASFIPLAEETGLIVPLGEWVLRQACRQARAWCDAGLPALVMAVNLSVRQMKQTELPARVAMILQESGLPAAQLTLELTESMIMEQGEQALAMMHALKSLGLGLSIDDFGTGYSSLAYLKRFPIDELKIDRSFVRDIPDDPDDMQIASAIIGMARGLNLRVLAEGVETAAQRDFLLAQGCHAYQGFLCSRPVPAAQFAELASRQQAAHRQAFSAAHP</sequence>
<dbReference type="Pfam" id="PF00990">
    <property type="entry name" value="GGDEF"/>
    <property type="match status" value="1"/>
</dbReference>
<dbReference type="InterPro" id="IPR003018">
    <property type="entry name" value="GAF"/>
</dbReference>
<feature type="domain" description="PAC" evidence="6">
    <location>
        <begin position="349"/>
        <end position="401"/>
    </location>
</feature>
<dbReference type="SUPFAM" id="SSF55073">
    <property type="entry name" value="Nucleotide cyclase"/>
    <property type="match status" value="1"/>
</dbReference>
<dbReference type="Proteomes" id="UP000886469">
    <property type="component" value="Unassembled WGS sequence"/>
</dbReference>
<evidence type="ECO:0000256" key="3">
    <source>
        <dbReference type="PROSITE-ProRule" id="PRU00169"/>
    </source>
</evidence>
<dbReference type="PANTHER" id="PTHR44757:SF2">
    <property type="entry name" value="BIOFILM ARCHITECTURE MAINTENANCE PROTEIN MBAA"/>
    <property type="match status" value="1"/>
</dbReference>
<dbReference type="SUPFAM" id="SSF141868">
    <property type="entry name" value="EAL domain-like"/>
    <property type="match status" value="1"/>
</dbReference>
<dbReference type="PROSITE" id="PS50883">
    <property type="entry name" value="EAL"/>
    <property type="match status" value="1"/>
</dbReference>
<dbReference type="Gene3D" id="3.30.70.270">
    <property type="match status" value="1"/>
</dbReference>
<dbReference type="InterPro" id="IPR000014">
    <property type="entry name" value="PAS"/>
</dbReference>
<evidence type="ECO:0000259" key="4">
    <source>
        <dbReference type="PROSITE" id="PS50110"/>
    </source>
</evidence>
<dbReference type="InterPro" id="IPR029016">
    <property type="entry name" value="GAF-like_dom_sf"/>
</dbReference>
<dbReference type="InterPro" id="IPR000160">
    <property type="entry name" value="GGDEF_dom"/>
</dbReference>
<dbReference type="PROSITE" id="PS50113">
    <property type="entry name" value="PAC"/>
    <property type="match status" value="2"/>
</dbReference>
<dbReference type="InterPro" id="IPR001633">
    <property type="entry name" value="EAL_dom"/>
</dbReference>
<evidence type="ECO:0000259" key="5">
    <source>
        <dbReference type="PROSITE" id="PS50112"/>
    </source>
</evidence>
<dbReference type="Pfam" id="PF00563">
    <property type="entry name" value="EAL"/>
    <property type="match status" value="1"/>
</dbReference>
<dbReference type="InterPro" id="IPR001789">
    <property type="entry name" value="Sig_transdc_resp-reg_receiver"/>
</dbReference>
<dbReference type="PROSITE" id="PS50112">
    <property type="entry name" value="PAS"/>
    <property type="match status" value="2"/>
</dbReference>
<dbReference type="EMBL" id="SPMX01000006">
    <property type="protein sequence ID" value="NMQ04292.1"/>
    <property type="molecule type" value="Genomic_DNA"/>
</dbReference>
<accession>A0ABX1T654</accession>
<feature type="domain" description="PAS" evidence="5">
    <location>
        <begin position="273"/>
        <end position="333"/>
    </location>
</feature>
<dbReference type="SMART" id="SM00091">
    <property type="entry name" value="PAS"/>
    <property type="match status" value="2"/>
</dbReference>
<evidence type="ECO:0000259" key="6">
    <source>
        <dbReference type="PROSITE" id="PS50113"/>
    </source>
</evidence>
<dbReference type="SMART" id="SM00065">
    <property type="entry name" value="GAF"/>
    <property type="match status" value="1"/>
</dbReference>
<feature type="domain" description="Response regulatory" evidence="4">
    <location>
        <begin position="135"/>
        <end position="257"/>
    </location>
</feature>
<name>A0ABX1T654_9PROT</name>
<dbReference type="PANTHER" id="PTHR44757">
    <property type="entry name" value="DIGUANYLATE CYCLASE DGCP"/>
    <property type="match status" value="1"/>
</dbReference>
<dbReference type="Gene3D" id="3.20.20.450">
    <property type="entry name" value="EAL domain"/>
    <property type="match status" value="1"/>
</dbReference>
<dbReference type="InterPro" id="IPR029787">
    <property type="entry name" value="Nucleotide_cyclase"/>
</dbReference>
<feature type="modified residue" description="4-aspartylphosphate" evidence="3">
    <location>
        <position position="191"/>
    </location>
</feature>
<dbReference type="RefSeq" id="WP_169069325.1">
    <property type="nucleotide sequence ID" value="NZ_JAZKUC010000001.1"/>
</dbReference>